<protein>
    <submittedName>
        <fullName evidence="1">Uncharacterized protein</fullName>
    </submittedName>
</protein>
<dbReference type="AlphaFoldDB" id="A0A1I1KAA1"/>
<proteinExistence type="predicted"/>
<dbReference type="Proteomes" id="UP000199161">
    <property type="component" value="Unassembled WGS sequence"/>
</dbReference>
<reference evidence="2" key="1">
    <citation type="submission" date="2016-10" db="EMBL/GenBank/DDBJ databases">
        <authorList>
            <person name="Varghese N."/>
            <person name="Submissions S."/>
        </authorList>
    </citation>
    <scope>NUCLEOTIDE SEQUENCE [LARGE SCALE GENOMIC DNA]</scope>
    <source>
        <strain evidence="2">DSM 13078</strain>
    </source>
</reference>
<organism evidence="1 2">
    <name type="scientific">Natronobacterium haloterrestre</name>
    <name type="common">Halobiforma haloterrestris</name>
    <dbReference type="NCBI Taxonomy" id="148448"/>
    <lineage>
        <taxon>Archaea</taxon>
        <taxon>Methanobacteriati</taxon>
        <taxon>Methanobacteriota</taxon>
        <taxon>Stenosarchaea group</taxon>
        <taxon>Halobacteria</taxon>
        <taxon>Halobacteriales</taxon>
        <taxon>Natrialbaceae</taxon>
        <taxon>Natronobacterium</taxon>
    </lineage>
</organism>
<name>A0A1I1KAA1_NATHA</name>
<gene>
    <name evidence="1" type="ORF">SAMN05444422_1114</name>
</gene>
<dbReference type="EMBL" id="FOKW01000011">
    <property type="protein sequence ID" value="SFC57844.1"/>
    <property type="molecule type" value="Genomic_DNA"/>
</dbReference>
<sequence length="556" mass="63243">MKRENPLTGLSAEVAAVTLATSLYLNIRYNVISLTLEETIVLVVCSVLGFWWGYNRIEESGITHGTLIWHRIVKPGTRATKCTLHDLAQRIVAFDFLVKFGEETKDIQQAQKIVSDFETIAFDELAMDEELRPSPAVREQLADEISTETSLFKRDGYRRIANILFEEQSKDEEKIRLILVFCREHVKAGDSLETGETIHDIKSGITRALSTSSCDFEQQNETAEWLLTAYGNAYDAIHHDHSLYADPLTGTPEDDLNEYYSAFIESFLPFRDRHALSEELFSTIIEVVDRGELDQSAVAKDVHDLIEKEKQRVRSEFENRDAYLLMSWGGVLSKYQSPELRETLQDKYPNHIDFGRKGNESEVSDLPEAIKLTFHIIFTERHFSSADEFLEDVLKFIPDNKIESGFVTAYKLEITDPAYEPERSDVEAIVPDEAKKQLDLIEFLETGTGSRAITETAIDNLLGRKVEVNELLAAIPANVFVEATPKQEDAFNGAYKDIKQDLKINNLYDWARYEPEEVVDAVVENVEEDVASEEEWLEISEQLVVSAKQCERAATT</sequence>
<dbReference type="RefSeq" id="WP_143095857.1">
    <property type="nucleotide sequence ID" value="NZ_FOKW01000011.1"/>
</dbReference>
<accession>A0A1I1KAA1</accession>
<keyword evidence="2" id="KW-1185">Reference proteome</keyword>
<evidence type="ECO:0000313" key="1">
    <source>
        <dbReference type="EMBL" id="SFC57844.1"/>
    </source>
</evidence>
<evidence type="ECO:0000313" key="2">
    <source>
        <dbReference type="Proteomes" id="UP000199161"/>
    </source>
</evidence>